<protein>
    <submittedName>
        <fullName evidence="2">Uncharacterized protein</fullName>
    </submittedName>
</protein>
<dbReference type="Proteomes" id="UP000239757">
    <property type="component" value="Unassembled WGS sequence"/>
</dbReference>
<feature type="region of interest" description="Disordered" evidence="1">
    <location>
        <begin position="46"/>
        <end position="68"/>
    </location>
</feature>
<evidence type="ECO:0000313" key="2">
    <source>
        <dbReference type="EMBL" id="PPS11874.1"/>
    </source>
</evidence>
<organism evidence="2 3">
    <name type="scientific">Gossypium barbadense</name>
    <name type="common">Sea Island cotton</name>
    <name type="synonym">Hibiscus barbadensis</name>
    <dbReference type="NCBI Taxonomy" id="3634"/>
    <lineage>
        <taxon>Eukaryota</taxon>
        <taxon>Viridiplantae</taxon>
        <taxon>Streptophyta</taxon>
        <taxon>Embryophyta</taxon>
        <taxon>Tracheophyta</taxon>
        <taxon>Spermatophyta</taxon>
        <taxon>Magnoliopsida</taxon>
        <taxon>eudicotyledons</taxon>
        <taxon>Gunneridae</taxon>
        <taxon>Pentapetalae</taxon>
        <taxon>rosids</taxon>
        <taxon>malvids</taxon>
        <taxon>Malvales</taxon>
        <taxon>Malvaceae</taxon>
        <taxon>Malvoideae</taxon>
        <taxon>Gossypium</taxon>
    </lineage>
</organism>
<dbReference type="AlphaFoldDB" id="A0A2P5Y8F2"/>
<dbReference type="OrthoDB" id="1094981at2759"/>
<sequence>MAQTSFQETSRKNVMEPHSNPCNKNKVTHEERRLQIDELDEWRTHVKEKPKVHDESKRRHDEHRDETKQFKVGDKVLLDEKNPRIATLRLNTNRAIPFTVLNVFPYCTVEVNHSQFGTFKQRLGRLDNAFTCFTI</sequence>
<name>A0A2P5Y8F2_GOSBA</name>
<feature type="region of interest" description="Disordered" evidence="1">
    <location>
        <begin position="1"/>
        <end position="30"/>
    </location>
</feature>
<gene>
    <name evidence="2" type="ORF">GOBAR_AA08747</name>
</gene>
<evidence type="ECO:0000313" key="3">
    <source>
        <dbReference type="Proteomes" id="UP000239757"/>
    </source>
</evidence>
<proteinExistence type="predicted"/>
<accession>A0A2P5Y8F2</accession>
<dbReference type="EMBL" id="KZ663538">
    <property type="protein sequence ID" value="PPS11874.1"/>
    <property type="molecule type" value="Genomic_DNA"/>
</dbReference>
<reference evidence="2 3" key="1">
    <citation type="submission" date="2015-01" db="EMBL/GenBank/DDBJ databases">
        <title>Genome of allotetraploid Gossypium barbadense reveals genomic plasticity and fiber elongation in cotton evolution.</title>
        <authorList>
            <person name="Chen X."/>
            <person name="Liu X."/>
            <person name="Zhao B."/>
            <person name="Zheng H."/>
            <person name="Hu Y."/>
            <person name="Lu G."/>
            <person name="Yang C."/>
            <person name="Chen J."/>
            <person name="Shan C."/>
            <person name="Zhang L."/>
            <person name="Zhou Y."/>
            <person name="Wang L."/>
            <person name="Guo W."/>
            <person name="Bai Y."/>
            <person name="Ruan J."/>
            <person name="Shangguan X."/>
            <person name="Mao Y."/>
            <person name="Jiang J."/>
            <person name="Zhu Y."/>
            <person name="Lei J."/>
            <person name="Kang H."/>
            <person name="Chen S."/>
            <person name="He X."/>
            <person name="Wang R."/>
            <person name="Wang Y."/>
            <person name="Chen J."/>
            <person name="Wang L."/>
            <person name="Yu S."/>
            <person name="Wang B."/>
            <person name="Wei J."/>
            <person name="Song S."/>
            <person name="Lu X."/>
            <person name="Gao Z."/>
            <person name="Gu W."/>
            <person name="Deng X."/>
            <person name="Ma D."/>
            <person name="Wang S."/>
            <person name="Liang W."/>
            <person name="Fang L."/>
            <person name="Cai C."/>
            <person name="Zhu X."/>
            <person name="Zhou B."/>
            <person name="Zhang Y."/>
            <person name="Chen Z."/>
            <person name="Xu S."/>
            <person name="Zhu R."/>
            <person name="Wang S."/>
            <person name="Zhang T."/>
            <person name="Zhao G."/>
        </authorList>
    </citation>
    <scope>NUCLEOTIDE SEQUENCE [LARGE SCALE GENOMIC DNA]</scope>
    <source>
        <strain evidence="3">cv. Xinhai21</strain>
        <tissue evidence="2">Leaf</tissue>
    </source>
</reference>
<evidence type="ECO:0000256" key="1">
    <source>
        <dbReference type="SAM" id="MobiDB-lite"/>
    </source>
</evidence>